<dbReference type="SUPFAM" id="SSF51735">
    <property type="entry name" value="NAD(P)-binding Rossmann-fold domains"/>
    <property type="match status" value="1"/>
</dbReference>
<dbReference type="EMBL" id="JAKZBV010000001">
    <property type="protein sequence ID" value="MCH6468554.1"/>
    <property type="molecule type" value="Genomic_DNA"/>
</dbReference>
<dbReference type="Gene3D" id="3.40.50.720">
    <property type="entry name" value="NAD(P)-binding Rossmann-like Domain"/>
    <property type="match status" value="1"/>
</dbReference>
<dbReference type="Pfam" id="PF05368">
    <property type="entry name" value="NmrA"/>
    <property type="match status" value="1"/>
</dbReference>
<gene>
    <name evidence="2" type="ORF">L0M17_00900</name>
</gene>
<dbReference type="InterPro" id="IPR036291">
    <property type="entry name" value="NAD(P)-bd_dom_sf"/>
</dbReference>
<protein>
    <submittedName>
        <fullName evidence="2">NmrA family NAD(P)-binding protein</fullName>
    </submittedName>
</protein>
<dbReference type="InterPro" id="IPR008030">
    <property type="entry name" value="NmrA-like"/>
</dbReference>
<feature type="domain" description="NmrA-like" evidence="1">
    <location>
        <begin position="1"/>
        <end position="35"/>
    </location>
</feature>
<sequence>MGGTGHLGGQVVTALLERGNSVRALVRPASDASRLQAAGRHLRH</sequence>
<dbReference type="Proteomes" id="UP001202922">
    <property type="component" value="Unassembled WGS sequence"/>
</dbReference>
<organism evidence="2 3">
    <name type="scientific">Sinomonas terrae</name>
    <dbReference type="NCBI Taxonomy" id="2908838"/>
    <lineage>
        <taxon>Bacteria</taxon>
        <taxon>Bacillati</taxon>
        <taxon>Actinomycetota</taxon>
        <taxon>Actinomycetes</taxon>
        <taxon>Micrococcales</taxon>
        <taxon>Micrococcaceae</taxon>
        <taxon>Sinomonas</taxon>
    </lineage>
</organism>
<evidence type="ECO:0000313" key="3">
    <source>
        <dbReference type="Proteomes" id="UP001202922"/>
    </source>
</evidence>
<comment type="caution">
    <text evidence="2">The sequence shown here is derived from an EMBL/GenBank/DDBJ whole genome shotgun (WGS) entry which is preliminary data.</text>
</comment>
<evidence type="ECO:0000313" key="2">
    <source>
        <dbReference type="EMBL" id="MCH6468554.1"/>
    </source>
</evidence>
<accession>A0ABS9TVV1</accession>
<name>A0ABS9TVV1_9MICC</name>
<keyword evidence="3" id="KW-1185">Reference proteome</keyword>
<evidence type="ECO:0000259" key="1">
    <source>
        <dbReference type="Pfam" id="PF05368"/>
    </source>
</evidence>
<proteinExistence type="predicted"/>
<reference evidence="2 3" key="1">
    <citation type="submission" date="2022-03" db="EMBL/GenBank/DDBJ databases">
        <title>Sinomonas sp. isolated from a soil.</title>
        <authorList>
            <person name="Han J."/>
            <person name="Kim D.-U."/>
        </authorList>
    </citation>
    <scope>NUCLEOTIDE SEQUENCE [LARGE SCALE GENOMIC DNA]</scope>
    <source>
        <strain evidence="2 3">5-5</strain>
    </source>
</reference>